<dbReference type="SUPFAM" id="SSF53474">
    <property type="entry name" value="alpha/beta-Hydrolases"/>
    <property type="match status" value="1"/>
</dbReference>
<evidence type="ECO:0000313" key="3">
    <source>
        <dbReference type="Proteomes" id="UP000612349"/>
    </source>
</evidence>
<comment type="caution">
    <text evidence="2">The sequence shown here is derived from an EMBL/GenBank/DDBJ whole genome shotgun (WGS) entry which is preliminary data.</text>
</comment>
<gene>
    <name evidence="2" type="ORF">GCM10010990_17780</name>
</gene>
<feature type="domain" description="AB hydrolase-1" evidence="1">
    <location>
        <begin position="68"/>
        <end position="314"/>
    </location>
</feature>
<dbReference type="PRINTS" id="PR00111">
    <property type="entry name" value="ABHYDROLASE"/>
</dbReference>
<keyword evidence="2" id="KW-0378">Hydrolase</keyword>
<reference evidence="2" key="2">
    <citation type="submission" date="2020-09" db="EMBL/GenBank/DDBJ databases">
        <authorList>
            <person name="Sun Q."/>
            <person name="Zhou Y."/>
        </authorList>
    </citation>
    <scope>NUCLEOTIDE SEQUENCE</scope>
    <source>
        <strain evidence="2">CGMCC 1.15360</strain>
    </source>
</reference>
<dbReference type="InterPro" id="IPR050228">
    <property type="entry name" value="Carboxylesterase_BioH"/>
</dbReference>
<protein>
    <submittedName>
        <fullName evidence="2">Alpha/beta hydrolase</fullName>
    </submittedName>
</protein>
<dbReference type="PANTHER" id="PTHR43194:SF2">
    <property type="entry name" value="PEROXISOMAL MEMBRANE PROTEIN LPX1"/>
    <property type="match status" value="1"/>
</dbReference>
<evidence type="ECO:0000259" key="1">
    <source>
        <dbReference type="Pfam" id="PF12697"/>
    </source>
</evidence>
<organism evidence="2 3">
    <name type="scientific">Croceicoccus mobilis</name>
    <dbReference type="NCBI Taxonomy" id="1703339"/>
    <lineage>
        <taxon>Bacteria</taxon>
        <taxon>Pseudomonadati</taxon>
        <taxon>Pseudomonadota</taxon>
        <taxon>Alphaproteobacteria</taxon>
        <taxon>Sphingomonadales</taxon>
        <taxon>Erythrobacteraceae</taxon>
        <taxon>Croceicoccus</taxon>
    </lineage>
</organism>
<dbReference type="InterPro" id="IPR000073">
    <property type="entry name" value="AB_hydrolase_1"/>
</dbReference>
<keyword evidence="3" id="KW-1185">Reference proteome</keyword>
<dbReference type="InterPro" id="IPR029058">
    <property type="entry name" value="AB_hydrolase_fold"/>
</dbReference>
<reference evidence="2" key="1">
    <citation type="journal article" date="2014" name="Int. J. Syst. Evol. Microbiol.">
        <title>Complete genome sequence of Corynebacterium casei LMG S-19264T (=DSM 44701T), isolated from a smear-ripened cheese.</title>
        <authorList>
            <consortium name="US DOE Joint Genome Institute (JGI-PGF)"/>
            <person name="Walter F."/>
            <person name="Albersmeier A."/>
            <person name="Kalinowski J."/>
            <person name="Ruckert C."/>
        </authorList>
    </citation>
    <scope>NUCLEOTIDE SEQUENCE</scope>
    <source>
        <strain evidence="2">CGMCC 1.15360</strain>
    </source>
</reference>
<accession>A0A916YZP6</accession>
<dbReference type="AlphaFoldDB" id="A0A916YZP6"/>
<dbReference type="Pfam" id="PF12697">
    <property type="entry name" value="Abhydrolase_6"/>
    <property type="match status" value="1"/>
</dbReference>
<dbReference type="Proteomes" id="UP000612349">
    <property type="component" value="Unassembled WGS sequence"/>
</dbReference>
<name>A0A916YZP6_9SPHN</name>
<dbReference type="EMBL" id="BMIP01000003">
    <property type="protein sequence ID" value="GGD68675.1"/>
    <property type="molecule type" value="Genomic_DNA"/>
</dbReference>
<dbReference type="PANTHER" id="PTHR43194">
    <property type="entry name" value="HYDROLASE ALPHA/BETA FOLD FAMILY"/>
    <property type="match status" value="1"/>
</dbReference>
<proteinExistence type="predicted"/>
<dbReference type="Gene3D" id="3.40.50.1820">
    <property type="entry name" value="alpha/beta hydrolase"/>
    <property type="match status" value="1"/>
</dbReference>
<sequence length="327" mass="35386">MGGILGLHGLGHPINADAKGMMTTQEQAGAQPGDPWVDGWWESADGLKLHFRDYRAGPDAAPDALPAICIPGLTRNARDFEKLAEAMQPMRRVICIELRGRGESEYAREAASYNPLQYVEDLDRFFDETGIPRAVFIGTSLGGIVTMLSALSHPERIAGALLNDVGPVLDKKGLSRITEYVGQGRNFPTWMHAARALQEVHGDVYPDWGIQEWIGFAKQLMELGGNGRIAFDYDMHIADAFVPASGGGEVGVPGGDAMWPAFDALSGKPVLVVHGETSDLLTGTVAREMVGRIPGVELVTVPRTGHTPTLNEPAVREAIDRLIERSR</sequence>
<evidence type="ECO:0000313" key="2">
    <source>
        <dbReference type="EMBL" id="GGD68675.1"/>
    </source>
</evidence>
<dbReference type="GO" id="GO:0016787">
    <property type="term" value="F:hydrolase activity"/>
    <property type="evidence" value="ECO:0007669"/>
    <property type="project" value="UniProtKB-KW"/>
</dbReference>